<dbReference type="PANTHER" id="PTHR31435:SF10">
    <property type="entry name" value="BSR4717 PROTEIN"/>
    <property type="match status" value="1"/>
</dbReference>
<dbReference type="InterPro" id="IPR045057">
    <property type="entry name" value="Gcn5-rel_NAT"/>
</dbReference>
<dbReference type="Proteomes" id="UP001165343">
    <property type="component" value="Unassembled WGS sequence"/>
</dbReference>
<dbReference type="SUPFAM" id="SSF55729">
    <property type="entry name" value="Acyl-CoA N-acyltransferases (Nat)"/>
    <property type="match status" value="1"/>
</dbReference>
<name>A0ABT0RCA7_9SPHN</name>
<dbReference type="RefSeq" id="WP_249866870.1">
    <property type="nucleotide sequence ID" value="NZ_JAMGBC010000001.1"/>
</dbReference>
<dbReference type="Gene3D" id="3.40.630.30">
    <property type="match status" value="1"/>
</dbReference>
<comment type="caution">
    <text evidence="2">The sequence shown here is derived from an EMBL/GenBank/DDBJ whole genome shotgun (WGS) entry which is preliminary data.</text>
</comment>
<evidence type="ECO:0000313" key="2">
    <source>
        <dbReference type="EMBL" id="MCL6677883.1"/>
    </source>
</evidence>
<protein>
    <submittedName>
        <fullName evidence="2">N-acetyltransferase</fullName>
    </submittedName>
</protein>
<dbReference type="InterPro" id="IPR031165">
    <property type="entry name" value="GNAT_YJDJ"/>
</dbReference>
<sequence length="105" mass="11663">MPTDDLIVRDNPARHRFEIDLGDGQFAIAEYTLPEGRIMFTHTEVPKAHGGKGIGTRLIVAGLAAARERGLKVIPICPFFTRYMKEHAEVQDLLDPSYRSTNGLA</sequence>
<dbReference type="InterPro" id="IPR016181">
    <property type="entry name" value="Acyl_CoA_acyltransferase"/>
</dbReference>
<keyword evidence="3" id="KW-1185">Reference proteome</keyword>
<dbReference type="PROSITE" id="PS51729">
    <property type="entry name" value="GNAT_YJDJ"/>
    <property type="match status" value="1"/>
</dbReference>
<gene>
    <name evidence="2" type="ORF">LZ519_00900</name>
</gene>
<organism evidence="2 3">
    <name type="scientific">Sphingomonas anseongensis</name>
    <dbReference type="NCBI Taxonomy" id="2908207"/>
    <lineage>
        <taxon>Bacteria</taxon>
        <taxon>Pseudomonadati</taxon>
        <taxon>Pseudomonadota</taxon>
        <taxon>Alphaproteobacteria</taxon>
        <taxon>Sphingomonadales</taxon>
        <taxon>Sphingomonadaceae</taxon>
        <taxon>Sphingomonas</taxon>
    </lineage>
</organism>
<accession>A0ABT0RCA7</accession>
<dbReference type="Pfam" id="PF14542">
    <property type="entry name" value="Acetyltransf_CG"/>
    <property type="match status" value="1"/>
</dbReference>
<proteinExistence type="predicted"/>
<dbReference type="CDD" id="cd04301">
    <property type="entry name" value="NAT_SF"/>
    <property type="match status" value="1"/>
</dbReference>
<dbReference type="PANTHER" id="PTHR31435">
    <property type="entry name" value="PROTEIN NATD1"/>
    <property type="match status" value="1"/>
</dbReference>
<dbReference type="EMBL" id="JAMGBC010000001">
    <property type="protein sequence ID" value="MCL6677883.1"/>
    <property type="molecule type" value="Genomic_DNA"/>
</dbReference>
<evidence type="ECO:0000313" key="3">
    <source>
        <dbReference type="Proteomes" id="UP001165343"/>
    </source>
</evidence>
<feature type="domain" description="N-acetyltransferase" evidence="1">
    <location>
        <begin position="9"/>
        <end position="95"/>
    </location>
</feature>
<reference evidence="2" key="1">
    <citation type="submission" date="2022-05" db="EMBL/GenBank/DDBJ databases">
        <authorList>
            <person name="Jo J.-H."/>
            <person name="Im W.-T."/>
        </authorList>
    </citation>
    <scope>NUCLEOTIDE SEQUENCE</scope>
    <source>
        <strain evidence="2">RG327</strain>
    </source>
</reference>
<evidence type="ECO:0000259" key="1">
    <source>
        <dbReference type="PROSITE" id="PS51729"/>
    </source>
</evidence>